<gene>
    <name evidence="2" type="ORF">PEVE_00023875</name>
</gene>
<evidence type="ECO:0000313" key="2">
    <source>
        <dbReference type="EMBL" id="CAH3192433.1"/>
    </source>
</evidence>
<protein>
    <submittedName>
        <fullName evidence="2">Uncharacterized protein</fullName>
    </submittedName>
</protein>
<comment type="caution">
    <text evidence="2">The sequence shown here is derived from an EMBL/GenBank/DDBJ whole genome shotgun (WGS) entry which is preliminary data.</text>
</comment>
<accession>A0ABN8SRP8</accession>
<proteinExistence type="predicted"/>
<dbReference type="Proteomes" id="UP001159427">
    <property type="component" value="Unassembled WGS sequence"/>
</dbReference>
<dbReference type="InterPro" id="IPR010998">
    <property type="entry name" value="Integrase_recombinase_N"/>
</dbReference>
<dbReference type="InterPro" id="IPR052925">
    <property type="entry name" value="Phage_Integrase-like_Recomb"/>
</dbReference>
<dbReference type="PANTHER" id="PTHR34605">
    <property type="entry name" value="PHAGE_INTEGRASE DOMAIN-CONTAINING PROTEIN"/>
    <property type="match status" value="1"/>
</dbReference>
<evidence type="ECO:0000313" key="3">
    <source>
        <dbReference type="Proteomes" id="UP001159427"/>
    </source>
</evidence>
<reference evidence="2 3" key="1">
    <citation type="submission" date="2022-05" db="EMBL/GenBank/DDBJ databases">
        <authorList>
            <consortium name="Genoscope - CEA"/>
            <person name="William W."/>
        </authorList>
    </citation>
    <scope>NUCLEOTIDE SEQUENCE [LARGE SCALE GENOMIC DNA]</scope>
</reference>
<dbReference type="Gene3D" id="1.10.150.130">
    <property type="match status" value="1"/>
</dbReference>
<sequence length="157" mass="17751">LPLQPAIIVLFVSHLYSHNYASSTVTSYLSAIGYAHKLAGVNDPTETAIIRQILKGYRKLAPVRDVRLPITLPILRQLVASFQRTTESAYQLKMFSTMCYVAFFVFLRIGEITVNGMTTQGRVYLYTPQGQVVALQLTIYKYNKHSTNGRPFVIDIF</sequence>
<keyword evidence="3" id="KW-1185">Reference proteome</keyword>
<organism evidence="2 3">
    <name type="scientific">Porites evermanni</name>
    <dbReference type="NCBI Taxonomy" id="104178"/>
    <lineage>
        <taxon>Eukaryota</taxon>
        <taxon>Metazoa</taxon>
        <taxon>Cnidaria</taxon>
        <taxon>Anthozoa</taxon>
        <taxon>Hexacorallia</taxon>
        <taxon>Scleractinia</taxon>
        <taxon>Fungiina</taxon>
        <taxon>Poritidae</taxon>
        <taxon>Porites</taxon>
    </lineage>
</organism>
<name>A0ABN8SRP8_9CNID</name>
<evidence type="ECO:0000256" key="1">
    <source>
        <dbReference type="ARBA" id="ARBA00023125"/>
    </source>
</evidence>
<dbReference type="PANTHER" id="PTHR34605:SF3">
    <property type="entry name" value="P CELL-TYPE AGGLUTINATION PROTEIN MAP4-LIKE-RELATED"/>
    <property type="match status" value="1"/>
</dbReference>
<dbReference type="EMBL" id="CALNXI010003179">
    <property type="protein sequence ID" value="CAH3192433.1"/>
    <property type="molecule type" value="Genomic_DNA"/>
</dbReference>
<dbReference type="SUPFAM" id="SSF47823">
    <property type="entry name" value="lambda integrase-like, N-terminal domain"/>
    <property type="match status" value="1"/>
</dbReference>
<keyword evidence="1" id="KW-0238">DNA-binding</keyword>
<feature type="non-terminal residue" evidence="2">
    <location>
        <position position="1"/>
    </location>
</feature>